<accession>A0ABR1AV12</accession>
<organism evidence="1 2">
    <name type="scientific">Polyplax serrata</name>
    <name type="common">Common mouse louse</name>
    <dbReference type="NCBI Taxonomy" id="468196"/>
    <lineage>
        <taxon>Eukaryota</taxon>
        <taxon>Metazoa</taxon>
        <taxon>Ecdysozoa</taxon>
        <taxon>Arthropoda</taxon>
        <taxon>Hexapoda</taxon>
        <taxon>Insecta</taxon>
        <taxon>Pterygota</taxon>
        <taxon>Neoptera</taxon>
        <taxon>Paraneoptera</taxon>
        <taxon>Psocodea</taxon>
        <taxon>Troctomorpha</taxon>
        <taxon>Phthiraptera</taxon>
        <taxon>Anoplura</taxon>
        <taxon>Polyplacidae</taxon>
        <taxon>Polyplax</taxon>
    </lineage>
</organism>
<reference evidence="1 2" key="1">
    <citation type="submission" date="2023-09" db="EMBL/GenBank/DDBJ databases">
        <title>Genomes of two closely related lineages of the louse Polyplax serrata with different host specificities.</title>
        <authorList>
            <person name="Martinu J."/>
            <person name="Tarabai H."/>
            <person name="Stefka J."/>
            <person name="Hypsa V."/>
        </authorList>
    </citation>
    <scope>NUCLEOTIDE SEQUENCE [LARGE SCALE GENOMIC DNA]</scope>
    <source>
        <strain evidence="1">98ZLc_SE</strain>
    </source>
</reference>
<evidence type="ECO:0000313" key="2">
    <source>
        <dbReference type="Proteomes" id="UP001359485"/>
    </source>
</evidence>
<keyword evidence="2" id="KW-1185">Reference proteome</keyword>
<evidence type="ECO:0000313" key="1">
    <source>
        <dbReference type="EMBL" id="KAK6627755.1"/>
    </source>
</evidence>
<dbReference type="EMBL" id="JAWJWF010000045">
    <property type="protein sequence ID" value="KAK6627755.1"/>
    <property type="molecule type" value="Genomic_DNA"/>
</dbReference>
<sequence length="71" mass="8304">MMSVSSPRELLLISKHGHVRHRGNRTIQEKLESANQTNLRLEELEEDELSRHVQCKLEVSERKPIGMPTDW</sequence>
<name>A0ABR1AV12_POLSC</name>
<comment type="caution">
    <text evidence="1">The sequence shown here is derived from an EMBL/GenBank/DDBJ whole genome shotgun (WGS) entry which is preliminary data.</text>
</comment>
<protein>
    <submittedName>
        <fullName evidence="1">Uncharacterized protein</fullName>
    </submittedName>
</protein>
<dbReference type="Proteomes" id="UP001359485">
    <property type="component" value="Unassembled WGS sequence"/>
</dbReference>
<proteinExistence type="predicted"/>
<gene>
    <name evidence="1" type="ORF">RUM44_010234</name>
</gene>